<dbReference type="CDD" id="cd05015">
    <property type="entry name" value="SIS_PGI_1"/>
    <property type="match status" value="1"/>
</dbReference>
<dbReference type="GO" id="GO:0004347">
    <property type="term" value="F:glucose-6-phosphate isomerase activity"/>
    <property type="evidence" value="ECO:0007669"/>
    <property type="project" value="UniProtKB-EC"/>
</dbReference>
<comment type="caution">
    <text evidence="9">The sequence shown here is derived from an EMBL/GenBank/DDBJ whole genome shotgun (WGS) entry which is preliminary data.</text>
</comment>
<evidence type="ECO:0000256" key="3">
    <source>
        <dbReference type="ARBA" id="ARBA00022432"/>
    </source>
</evidence>
<dbReference type="InterPro" id="IPR035482">
    <property type="entry name" value="SIS_PGI_2"/>
</dbReference>
<evidence type="ECO:0000256" key="7">
    <source>
        <dbReference type="HAMAP-Rule" id="MF_00473"/>
    </source>
</evidence>
<evidence type="ECO:0000256" key="8">
    <source>
        <dbReference type="RuleBase" id="RU000612"/>
    </source>
</evidence>
<comment type="catalytic activity">
    <reaction evidence="6 7 8">
        <text>alpha-D-glucose 6-phosphate = beta-D-fructose 6-phosphate</text>
        <dbReference type="Rhea" id="RHEA:11816"/>
        <dbReference type="ChEBI" id="CHEBI:57634"/>
        <dbReference type="ChEBI" id="CHEBI:58225"/>
        <dbReference type="EC" id="5.3.1.9"/>
    </reaction>
</comment>
<keyword evidence="4 7" id="KW-0324">Glycolysis</keyword>
<dbReference type="RefSeq" id="WP_219766174.1">
    <property type="nucleotide sequence ID" value="NZ_JAHYBZ010000012.1"/>
</dbReference>
<feature type="active site" evidence="7">
    <location>
        <position position="521"/>
    </location>
</feature>
<dbReference type="PANTHER" id="PTHR11469:SF1">
    <property type="entry name" value="GLUCOSE-6-PHOSPHATE ISOMERASE"/>
    <property type="match status" value="1"/>
</dbReference>
<gene>
    <name evidence="7 9" type="primary">pgi</name>
    <name evidence="9" type="ORF">KPL78_26735</name>
</gene>
<dbReference type="InterPro" id="IPR023096">
    <property type="entry name" value="G6P_Isomerase_C"/>
</dbReference>
<evidence type="ECO:0000313" key="10">
    <source>
        <dbReference type="Proteomes" id="UP001196565"/>
    </source>
</evidence>
<dbReference type="InterPro" id="IPR018189">
    <property type="entry name" value="Phosphoglucose_isomerase_CS"/>
</dbReference>
<accession>A0ABS7AGQ0</accession>
<evidence type="ECO:0000313" key="9">
    <source>
        <dbReference type="EMBL" id="MBW6401476.1"/>
    </source>
</evidence>
<dbReference type="InterPro" id="IPR001672">
    <property type="entry name" value="G6P_Isomerase"/>
</dbReference>
<keyword evidence="5 7" id="KW-0413">Isomerase</keyword>
<feature type="active site" evidence="7">
    <location>
        <position position="393"/>
    </location>
</feature>
<dbReference type="SUPFAM" id="SSF53697">
    <property type="entry name" value="SIS domain"/>
    <property type="match status" value="1"/>
</dbReference>
<comment type="pathway">
    <text evidence="1 7 8">Carbohydrate degradation; glycolysis; D-glyceraldehyde 3-phosphate and glycerone phosphate from D-glucose: step 2/4.</text>
</comment>
<dbReference type="InterPro" id="IPR035476">
    <property type="entry name" value="SIS_PGI_1"/>
</dbReference>
<dbReference type="EC" id="5.3.1.9" evidence="7"/>
<keyword evidence="7" id="KW-0963">Cytoplasm</keyword>
<comment type="subcellular location">
    <subcellularLocation>
        <location evidence="7">Cytoplasm</location>
    </subcellularLocation>
</comment>
<proteinExistence type="inferred from homology"/>
<protein>
    <recommendedName>
        <fullName evidence="7">Glucose-6-phosphate isomerase</fullName>
        <shortName evidence="7">GPI</shortName>
        <ecNumber evidence="7">5.3.1.9</ecNumber>
    </recommendedName>
    <alternativeName>
        <fullName evidence="7">Phosphoglucose isomerase</fullName>
        <shortName evidence="7">PGI</shortName>
    </alternativeName>
    <alternativeName>
        <fullName evidence="7">Phosphohexose isomerase</fullName>
        <shortName evidence="7">PHI</shortName>
    </alternativeName>
</protein>
<reference evidence="9 10" key="1">
    <citation type="submission" date="2021-07" db="EMBL/GenBank/DDBJ databases">
        <authorList>
            <person name="So Y."/>
        </authorList>
    </citation>
    <scope>NUCLEOTIDE SEQUENCE [LARGE SCALE GENOMIC DNA]</scope>
    <source>
        <strain evidence="9 10">HJA6</strain>
    </source>
</reference>
<dbReference type="Pfam" id="PF00342">
    <property type="entry name" value="PGI"/>
    <property type="match status" value="1"/>
</dbReference>
<keyword evidence="3 7" id="KW-0312">Gluconeogenesis</keyword>
<dbReference type="Proteomes" id="UP001196565">
    <property type="component" value="Unassembled WGS sequence"/>
</dbReference>
<comment type="pathway">
    <text evidence="7">Carbohydrate biosynthesis; gluconeogenesis.</text>
</comment>
<dbReference type="CDD" id="cd05016">
    <property type="entry name" value="SIS_PGI_2"/>
    <property type="match status" value="1"/>
</dbReference>
<dbReference type="InterPro" id="IPR046348">
    <property type="entry name" value="SIS_dom_sf"/>
</dbReference>
<dbReference type="PROSITE" id="PS00765">
    <property type="entry name" value="P_GLUCOSE_ISOMERASE_1"/>
    <property type="match status" value="1"/>
</dbReference>
<comment type="function">
    <text evidence="7">Catalyzes the reversible isomerization of glucose-6-phosphate to fructose-6-phosphate.</text>
</comment>
<dbReference type="PROSITE" id="PS00174">
    <property type="entry name" value="P_GLUCOSE_ISOMERASE_2"/>
    <property type="match status" value="1"/>
</dbReference>
<dbReference type="Gene3D" id="1.10.1390.10">
    <property type="match status" value="1"/>
</dbReference>
<organism evidence="9 10">
    <name type="scientific">Roseomonas alba</name>
    <dbReference type="NCBI Taxonomy" id="2846776"/>
    <lineage>
        <taxon>Bacteria</taxon>
        <taxon>Pseudomonadati</taxon>
        <taxon>Pseudomonadota</taxon>
        <taxon>Alphaproteobacteria</taxon>
        <taxon>Acetobacterales</taxon>
        <taxon>Roseomonadaceae</taxon>
        <taxon>Roseomonas</taxon>
    </lineage>
</organism>
<comment type="similarity">
    <text evidence="2 7 8">Belongs to the GPI family.</text>
</comment>
<dbReference type="EMBL" id="JAHYBZ010000012">
    <property type="protein sequence ID" value="MBW6401476.1"/>
    <property type="molecule type" value="Genomic_DNA"/>
</dbReference>
<feature type="active site" description="Proton donor" evidence="7">
    <location>
        <position position="362"/>
    </location>
</feature>
<evidence type="ECO:0000256" key="1">
    <source>
        <dbReference type="ARBA" id="ARBA00004926"/>
    </source>
</evidence>
<sequence length="556" mass="59467">MTLDDAWSTFAALARRPGAAAVRPLFAADPDRVARMTHRAGDLLLDQSRTAIGPEVQATLIALARAAGVEGFRDAMAGGETVNVTEGRGALHMALRIPDGAPAYPPGWGERPASKVGSIQTNAAWNQARQTRERMQVFTEAVHAGAIRSATGQTYTDVVNIGIGGSDLGPAMVARALWTPACPLRAHYLANVDAHAWEAMHHRLDPARTLVLIASKTFTTQETMTNARLVRAWMAATMGEEGAASQFVALSTNLKGAAEFGIPEDRVFGFSDTVGGRFSLWSAIGLSVALALGWNAFDRLLAGARVMDEHFLAAPLESNLPVLMALAEVWHVNGLGYPSRAVLPYDERLARFPAHLQQLEMESLGKAVGVDAQPVAHGTGPVVFGEPGTNAQHSFMQLIHQGPTPVPVDFILVAKPDHAHPDSHRKLLANGLAQAETLLVGKTLEQVRAEMTEAGASEWQVATIAPHRVFTGDRPSNVLLIPHLDAFTLGQLVALYEHKVACLGALWGINPFDQWGVELGKVVAGRTLARLEGRTAIVDRATDALVAEILRLQGQG</sequence>
<keyword evidence="10" id="KW-1185">Reference proteome</keyword>
<dbReference type="NCBIfam" id="NF001211">
    <property type="entry name" value="PRK00179.1"/>
    <property type="match status" value="1"/>
</dbReference>
<dbReference type="HAMAP" id="MF_00473">
    <property type="entry name" value="G6P_isomerase"/>
    <property type="match status" value="1"/>
</dbReference>
<name>A0ABS7AGQ0_9PROT</name>
<evidence type="ECO:0000256" key="2">
    <source>
        <dbReference type="ARBA" id="ARBA00006604"/>
    </source>
</evidence>
<dbReference type="PROSITE" id="PS51463">
    <property type="entry name" value="P_GLUCOSE_ISOMERASE_3"/>
    <property type="match status" value="1"/>
</dbReference>
<dbReference type="PRINTS" id="PR00662">
    <property type="entry name" value="G6PISOMERASE"/>
</dbReference>
<evidence type="ECO:0000256" key="4">
    <source>
        <dbReference type="ARBA" id="ARBA00023152"/>
    </source>
</evidence>
<evidence type="ECO:0000256" key="6">
    <source>
        <dbReference type="ARBA" id="ARBA00029321"/>
    </source>
</evidence>
<evidence type="ECO:0000256" key="5">
    <source>
        <dbReference type="ARBA" id="ARBA00023235"/>
    </source>
</evidence>
<dbReference type="PANTHER" id="PTHR11469">
    <property type="entry name" value="GLUCOSE-6-PHOSPHATE ISOMERASE"/>
    <property type="match status" value="1"/>
</dbReference>
<dbReference type="Gene3D" id="3.40.50.10490">
    <property type="entry name" value="Glucose-6-phosphate isomerase like protein, domain 1"/>
    <property type="match status" value="2"/>
</dbReference>